<feature type="transmembrane region" description="Helical" evidence="1">
    <location>
        <begin position="12"/>
        <end position="30"/>
    </location>
</feature>
<evidence type="ECO:0000256" key="1">
    <source>
        <dbReference type="SAM" id="Phobius"/>
    </source>
</evidence>
<keyword evidence="1" id="KW-1133">Transmembrane helix</keyword>
<reference evidence="2" key="1">
    <citation type="journal article" date="2015" name="Nature">
        <title>Complex archaea that bridge the gap between prokaryotes and eukaryotes.</title>
        <authorList>
            <person name="Spang A."/>
            <person name="Saw J.H."/>
            <person name="Jorgensen S.L."/>
            <person name="Zaremba-Niedzwiedzka K."/>
            <person name="Martijn J."/>
            <person name="Lind A.E."/>
            <person name="van Eijk R."/>
            <person name="Schleper C."/>
            <person name="Guy L."/>
            <person name="Ettema T.J."/>
        </authorList>
    </citation>
    <scope>NUCLEOTIDE SEQUENCE</scope>
</reference>
<name>A0A0F9PCY9_9ZZZZ</name>
<feature type="transmembrane region" description="Helical" evidence="1">
    <location>
        <begin position="50"/>
        <end position="70"/>
    </location>
</feature>
<protein>
    <recommendedName>
        <fullName evidence="3">Holin</fullName>
    </recommendedName>
</protein>
<evidence type="ECO:0000313" key="2">
    <source>
        <dbReference type="EMBL" id="KKM91232.1"/>
    </source>
</evidence>
<gene>
    <name evidence="2" type="ORF">LCGC14_1230520</name>
</gene>
<keyword evidence="1" id="KW-0472">Membrane</keyword>
<dbReference type="EMBL" id="LAZR01006564">
    <property type="protein sequence ID" value="KKM91232.1"/>
    <property type="molecule type" value="Genomic_DNA"/>
</dbReference>
<keyword evidence="1" id="KW-0812">Transmembrane</keyword>
<comment type="caution">
    <text evidence="2">The sequence shown here is derived from an EMBL/GenBank/DDBJ whole genome shotgun (WGS) entry which is preliminary data.</text>
</comment>
<sequence>MEIAWETLDNPAILGALIAILMQTFGKKLARWLAGVLQPNQDKLTAVRGIVVNAVTVLLALGLASFRLSADWSLEPVLALAAVAAAFSVGEYEALKNIFRLLGWEVEGS</sequence>
<evidence type="ECO:0008006" key="3">
    <source>
        <dbReference type="Google" id="ProtNLM"/>
    </source>
</evidence>
<organism evidence="2">
    <name type="scientific">marine sediment metagenome</name>
    <dbReference type="NCBI Taxonomy" id="412755"/>
    <lineage>
        <taxon>unclassified sequences</taxon>
        <taxon>metagenomes</taxon>
        <taxon>ecological metagenomes</taxon>
    </lineage>
</organism>
<accession>A0A0F9PCY9</accession>
<dbReference type="AlphaFoldDB" id="A0A0F9PCY9"/>
<proteinExistence type="predicted"/>